<evidence type="ECO:0000313" key="4">
    <source>
        <dbReference type="Proteomes" id="UP001316189"/>
    </source>
</evidence>
<dbReference type="InterPro" id="IPR051267">
    <property type="entry name" value="STEAP_metalloreductase"/>
</dbReference>
<name>A0ABY5L0W2_9CELL</name>
<dbReference type="InterPro" id="IPR036291">
    <property type="entry name" value="NAD(P)-bd_dom_sf"/>
</dbReference>
<dbReference type="PANTHER" id="PTHR14239:SF10">
    <property type="entry name" value="REDUCTASE"/>
    <property type="match status" value="1"/>
</dbReference>
<organism evidence="3 4">
    <name type="scientific">Cellulomonas chengniuliangii</name>
    <dbReference type="NCBI Taxonomy" id="2968084"/>
    <lineage>
        <taxon>Bacteria</taxon>
        <taxon>Bacillati</taxon>
        <taxon>Actinomycetota</taxon>
        <taxon>Actinomycetes</taxon>
        <taxon>Micrococcales</taxon>
        <taxon>Cellulomonadaceae</taxon>
        <taxon>Cellulomonas</taxon>
    </lineage>
</organism>
<dbReference type="InterPro" id="IPR028939">
    <property type="entry name" value="P5C_Rdtase_cat_N"/>
</dbReference>
<dbReference type="PANTHER" id="PTHR14239">
    <property type="entry name" value="DUDULIN-RELATED"/>
    <property type="match status" value="1"/>
</dbReference>
<dbReference type="Pfam" id="PF03807">
    <property type="entry name" value="F420_oxidored"/>
    <property type="match status" value="1"/>
</dbReference>
<proteinExistence type="predicted"/>
<evidence type="ECO:0000313" key="3">
    <source>
        <dbReference type="EMBL" id="UUI76392.1"/>
    </source>
</evidence>
<feature type="domain" description="Pyrroline-5-carboxylate reductase catalytic N-terminal" evidence="2">
    <location>
        <begin position="4"/>
        <end position="93"/>
    </location>
</feature>
<protein>
    <submittedName>
        <fullName evidence="3">NADPH-dependent F420 reductase</fullName>
    </submittedName>
</protein>
<keyword evidence="4" id="KW-1185">Reference proteome</keyword>
<dbReference type="EMBL" id="CP101988">
    <property type="protein sequence ID" value="UUI76392.1"/>
    <property type="molecule type" value="Genomic_DNA"/>
</dbReference>
<dbReference type="RefSeq" id="WP_227584707.1">
    <property type="nucleotide sequence ID" value="NZ_CP101988.1"/>
</dbReference>
<dbReference type="Gene3D" id="3.40.50.720">
    <property type="entry name" value="NAD(P)-binding Rossmann-like Domain"/>
    <property type="match status" value="1"/>
</dbReference>
<reference evidence="3 4" key="1">
    <citation type="submission" date="2022-07" db="EMBL/GenBank/DDBJ databases">
        <title>Novel species in genus cellulomonas.</title>
        <authorList>
            <person name="Ye L."/>
        </authorList>
    </citation>
    <scope>NUCLEOTIDE SEQUENCE [LARGE SCALE GENOMIC DNA]</scope>
    <source>
        <strain evidence="4">zg-Y338</strain>
    </source>
</reference>
<evidence type="ECO:0000259" key="2">
    <source>
        <dbReference type="Pfam" id="PF03807"/>
    </source>
</evidence>
<keyword evidence="1" id="KW-0560">Oxidoreductase</keyword>
<dbReference type="Proteomes" id="UP001316189">
    <property type="component" value="Chromosome"/>
</dbReference>
<sequence>MTTVSIIGAGTMASAIASVGVNGGASVQVLSRNIDQGVQIAANLGEQVVPGQLGDPLTGDIVVLALPYTGLSRAVEQYTPELGGKTLVDISNPIDFATLDGLVVPQGSSAAEQVAVWAPDAHVLKAFNTNFAATLESGTVGGLPTTVLVAGDDPAAKRQLTDLLDAAGLVGLDAGPLSRAQQLEQLGFFQISLATAERIRWTGGFAVVR</sequence>
<dbReference type="SUPFAM" id="SSF51735">
    <property type="entry name" value="NAD(P)-binding Rossmann-fold domains"/>
    <property type="match status" value="1"/>
</dbReference>
<gene>
    <name evidence="3" type="ORF">NP064_05720</name>
</gene>
<evidence type="ECO:0000256" key="1">
    <source>
        <dbReference type="ARBA" id="ARBA00023002"/>
    </source>
</evidence>
<accession>A0ABY5L0W2</accession>